<protein>
    <submittedName>
        <fullName evidence="1">Uncharacterized protein</fullName>
    </submittedName>
</protein>
<dbReference type="Gramene" id="MELO3C018111.2.1">
    <property type="protein sequence ID" value="MELO3C018111.2.1"/>
    <property type="gene ID" value="MELO3C018111.2"/>
</dbReference>
<evidence type="ECO:0000313" key="1">
    <source>
        <dbReference type="EnsemblPlants" id="MELO3C018111.2.1"/>
    </source>
</evidence>
<organism evidence="1">
    <name type="scientific">Cucumis melo</name>
    <name type="common">Muskmelon</name>
    <dbReference type="NCBI Taxonomy" id="3656"/>
    <lineage>
        <taxon>Eukaryota</taxon>
        <taxon>Viridiplantae</taxon>
        <taxon>Streptophyta</taxon>
        <taxon>Embryophyta</taxon>
        <taxon>Tracheophyta</taxon>
        <taxon>Spermatophyta</taxon>
        <taxon>Magnoliopsida</taxon>
        <taxon>eudicotyledons</taxon>
        <taxon>Gunneridae</taxon>
        <taxon>Pentapetalae</taxon>
        <taxon>rosids</taxon>
        <taxon>fabids</taxon>
        <taxon>Cucurbitales</taxon>
        <taxon>Cucurbitaceae</taxon>
        <taxon>Benincaseae</taxon>
        <taxon>Cucumis</taxon>
    </lineage>
</organism>
<dbReference type="EnsemblPlants" id="MELO3C018111.2.1">
    <property type="protein sequence ID" value="MELO3C018111.2.1"/>
    <property type="gene ID" value="MELO3C018111.2"/>
</dbReference>
<dbReference type="AlphaFoldDB" id="A0A9I9DHN6"/>
<reference evidence="1" key="1">
    <citation type="submission" date="2023-03" db="UniProtKB">
        <authorList>
            <consortium name="EnsemblPlants"/>
        </authorList>
    </citation>
    <scope>IDENTIFICATION</scope>
</reference>
<proteinExistence type="predicted"/>
<sequence length="76" mass="8808">MASACRQLLERLSSKDMTNGCKEKFGDKLHFDEITSITCVLKGEQVWVLGAERFSPLKEKYYKSYKTLRFILLNEA</sequence>
<name>A0A9I9DHN6_CUCME</name>
<accession>A0A9I9DHN6</accession>